<keyword evidence="1" id="KW-0175">Coiled coil</keyword>
<dbReference type="RefSeq" id="WP_136348913.1">
    <property type="nucleotide sequence ID" value="NZ_SSOC01000005.1"/>
</dbReference>
<feature type="transmembrane region" description="Helical" evidence="2">
    <location>
        <begin position="6"/>
        <end position="28"/>
    </location>
</feature>
<evidence type="ECO:0000256" key="1">
    <source>
        <dbReference type="SAM" id="Coils"/>
    </source>
</evidence>
<evidence type="ECO:0000313" key="5">
    <source>
        <dbReference type="Proteomes" id="UP000308430"/>
    </source>
</evidence>
<feature type="coiled-coil region" evidence="1">
    <location>
        <begin position="235"/>
        <end position="297"/>
    </location>
</feature>
<keyword evidence="5" id="KW-1185">Reference proteome</keyword>
<feature type="domain" description="Mce/MlaD" evidence="3">
    <location>
        <begin position="40"/>
        <end position="115"/>
    </location>
</feature>
<dbReference type="Pfam" id="PF02470">
    <property type="entry name" value="MlaD"/>
    <property type="match status" value="1"/>
</dbReference>
<dbReference type="OrthoDB" id="5294672at2"/>
<keyword evidence="2" id="KW-0812">Transmembrane</keyword>
<evidence type="ECO:0000256" key="2">
    <source>
        <dbReference type="SAM" id="Phobius"/>
    </source>
</evidence>
<protein>
    <submittedName>
        <fullName evidence="4">MCE family protein</fullName>
    </submittedName>
</protein>
<evidence type="ECO:0000259" key="3">
    <source>
        <dbReference type="Pfam" id="PF02470"/>
    </source>
</evidence>
<keyword evidence="2" id="KW-1133">Transmembrane helix</keyword>
<name>A0A4S4AYN7_9RHOO</name>
<dbReference type="Proteomes" id="UP000308430">
    <property type="component" value="Unassembled WGS sequence"/>
</dbReference>
<reference evidence="4 5" key="1">
    <citation type="submission" date="2019-04" db="EMBL/GenBank/DDBJ databases">
        <title>Azoarcus nasutitermitis sp. nov. isolated from termite nest.</title>
        <authorList>
            <person name="Lin S.-Y."/>
            <person name="Hameed A."/>
            <person name="Hsu Y.-H."/>
            <person name="Young C.-C."/>
        </authorList>
    </citation>
    <scope>NUCLEOTIDE SEQUENCE [LARGE SCALE GENOMIC DNA]</scope>
    <source>
        <strain evidence="4 5">CC-YHH838</strain>
    </source>
</reference>
<dbReference type="EMBL" id="SSOC01000005">
    <property type="protein sequence ID" value="THF63752.1"/>
    <property type="molecule type" value="Genomic_DNA"/>
</dbReference>
<accession>A0A4S4AYN7</accession>
<gene>
    <name evidence="4" type="ORF">E6C76_14285</name>
</gene>
<dbReference type="PANTHER" id="PTHR36698:SF2">
    <property type="entry name" value="MCE_MLAD DOMAIN-CONTAINING PROTEIN"/>
    <property type="match status" value="1"/>
</dbReference>
<evidence type="ECO:0000313" key="4">
    <source>
        <dbReference type="EMBL" id="THF63752.1"/>
    </source>
</evidence>
<dbReference type="AlphaFoldDB" id="A0A4S4AYN7"/>
<dbReference type="PANTHER" id="PTHR36698">
    <property type="entry name" value="BLL5892 PROTEIN"/>
    <property type="match status" value="1"/>
</dbReference>
<sequence>METRAHHILIGLFTLIVVGAALAFALWLGKAGHDKQFNHYDVVFEEAVAGLSKGSTVEFNGIKIGEVNDLRLDPRDPRRVLARIRVDSKAPIRTDTRARLTPAGITGLYTIRLSSGDDPASQPLRPAGGEVPVIVAEPSPLSKLLADGGDVMLNVNELLIQARTLFSSENAAAIGRTLQHLEQTTGTLAAQREDMGHTLRQLALASEQANLALAEAAKMMQATNRLIDGEGRQTLESAQRAMAAFEQAAQSVDKLLVDNRDPLDSGLRGLADLGPAITELRQTLASLRTITRQLESRPADYLLGLEPTKEFQP</sequence>
<organism evidence="4 5">
    <name type="scientific">Pseudothauera nasutitermitis</name>
    <dbReference type="NCBI Taxonomy" id="2565930"/>
    <lineage>
        <taxon>Bacteria</taxon>
        <taxon>Pseudomonadati</taxon>
        <taxon>Pseudomonadota</taxon>
        <taxon>Betaproteobacteria</taxon>
        <taxon>Rhodocyclales</taxon>
        <taxon>Zoogloeaceae</taxon>
        <taxon>Pseudothauera</taxon>
    </lineage>
</organism>
<keyword evidence="2" id="KW-0472">Membrane</keyword>
<comment type="caution">
    <text evidence="4">The sequence shown here is derived from an EMBL/GenBank/DDBJ whole genome shotgun (WGS) entry which is preliminary data.</text>
</comment>
<proteinExistence type="predicted"/>
<dbReference type="InterPro" id="IPR003399">
    <property type="entry name" value="Mce/MlaD"/>
</dbReference>